<dbReference type="Pfam" id="PF13460">
    <property type="entry name" value="NAD_binding_10"/>
    <property type="match status" value="1"/>
</dbReference>
<dbReference type="SUPFAM" id="SSF51735">
    <property type="entry name" value="NAD(P)-binding Rossmann-fold domains"/>
    <property type="match status" value="1"/>
</dbReference>
<dbReference type="Gene3D" id="3.40.50.720">
    <property type="entry name" value="NAD(P)-binding Rossmann-like Domain"/>
    <property type="match status" value="1"/>
</dbReference>
<dbReference type="PANTHER" id="PTHR47129">
    <property type="entry name" value="QUINONE OXIDOREDUCTASE 2"/>
    <property type="match status" value="1"/>
</dbReference>
<dbReference type="GeneID" id="75919031"/>
<dbReference type="PANTHER" id="PTHR47129:SF1">
    <property type="entry name" value="NMRA-LIKE DOMAIN-CONTAINING PROTEIN"/>
    <property type="match status" value="1"/>
</dbReference>
<dbReference type="InterPro" id="IPR036291">
    <property type="entry name" value="NAD(P)-bd_dom_sf"/>
</dbReference>
<sequence>MSESQNTIVVTGGETFIGYNIALRLCEEMERRRSSKNYKVRVLCSNKEGLEKLQKRGAEIHVVRYEDQENLRQYLRHVSLVVLTLNDREQRAQDARNIIEAAQQERSQSIQLISHIGCDRANENQRGLYDFQQVEECLKNKYQNGRWVILRLNFVQQWFYLWSPMIEDHGKLRLNVNEDSKFSPVSMNDVLDASVKVACKNQNDEEFCVCEQYNQKTLQFTGRDAISAREIANELSRAVEGRQIQFESISKEEMKQYFEQIRQDQRMLLSSMQVFEKSSQDSQTKHDKENLIPQGKYLTDAVINQTLNYLELVRENQVNQVTSDIRKVTGNEPISLKNFFKDNRDQFRGR</sequence>
<reference evidence="2" key="2">
    <citation type="journal article" date="2022" name="Proc. Natl. Acad. Sci. U.S.A.">
        <title>Diploid-dominant life cycles characterize the early evolution of Fungi.</title>
        <authorList>
            <person name="Amses K.R."/>
            <person name="Simmons D.R."/>
            <person name="Longcore J.E."/>
            <person name="Mondo S.J."/>
            <person name="Seto K."/>
            <person name="Jeronimo G.H."/>
            <person name="Bonds A.E."/>
            <person name="Quandt C.A."/>
            <person name="Davis W.J."/>
            <person name="Chang Y."/>
            <person name="Federici B.A."/>
            <person name="Kuo A."/>
            <person name="LaButti K."/>
            <person name="Pangilinan J."/>
            <person name="Andreopoulos W."/>
            <person name="Tritt A."/>
            <person name="Riley R."/>
            <person name="Hundley H."/>
            <person name="Johnson J."/>
            <person name="Lipzen A."/>
            <person name="Barry K."/>
            <person name="Lang B.F."/>
            <person name="Cuomo C.A."/>
            <person name="Buchler N.E."/>
            <person name="Grigoriev I.V."/>
            <person name="Spatafora J.W."/>
            <person name="Stajich J.E."/>
            <person name="James T.Y."/>
        </authorList>
    </citation>
    <scope>NUCLEOTIDE SEQUENCE</scope>
    <source>
        <strain evidence="2">AG</strain>
    </source>
</reference>
<accession>A0AAD5HFY9</accession>
<protein>
    <recommendedName>
        <fullName evidence="1">NAD(P)-binding domain-containing protein</fullName>
    </recommendedName>
</protein>
<proteinExistence type="predicted"/>
<dbReference type="InterPro" id="IPR052718">
    <property type="entry name" value="NmrA-type_oxidoreductase"/>
</dbReference>
<gene>
    <name evidence="2" type="ORF">K450DRAFT_298599</name>
</gene>
<reference evidence="2" key="1">
    <citation type="submission" date="2021-06" db="EMBL/GenBank/DDBJ databases">
        <authorList>
            <consortium name="DOE Joint Genome Institute"/>
            <person name="Mondo S.J."/>
            <person name="Amses K.R."/>
            <person name="Simmons D.R."/>
            <person name="Longcore J.E."/>
            <person name="Seto K."/>
            <person name="Alves G.H."/>
            <person name="Bonds A.E."/>
            <person name="Quandt C.A."/>
            <person name="Davis W.J."/>
            <person name="Chang Y."/>
            <person name="Letcher P.M."/>
            <person name="Powell M.J."/>
            <person name="Kuo A."/>
            <person name="Labutti K."/>
            <person name="Pangilinan J."/>
            <person name="Andreopoulos W."/>
            <person name="Tritt A."/>
            <person name="Riley R."/>
            <person name="Hundley H."/>
            <person name="Johnson J."/>
            <person name="Lipzen A."/>
            <person name="Barry K."/>
            <person name="Berbee M.L."/>
            <person name="Buchler N.E."/>
            <person name="Grigoriev I.V."/>
            <person name="Spatafora J.W."/>
            <person name="Stajich J.E."/>
            <person name="James T.Y."/>
        </authorList>
    </citation>
    <scope>NUCLEOTIDE SEQUENCE</scope>
    <source>
        <strain evidence="2">AG</strain>
    </source>
</reference>
<comment type="caution">
    <text evidence="2">The sequence shown here is derived from an EMBL/GenBank/DDBJ whole genome shotgun (WGS) entry which is preliminary data.</text>
</comment>
<organism evidence="2 3">
    <name type="scientific">Umbelopsis ramanniana AG</name>
    <dbReference type="NCBI Taxonomy" id="1314678"/>
    <lineage>
        <taxon>Eukaryota</taxon>
        <taxon>Fungi</taxon>
        <taxon>Fungi incertae sedis</taxon>
        <taxon>Mucoromycota</taxon>
        <taxon>Mucoromycotina</taxon>
        <taxon>Umbelopsidomycetes</taxon>
        <taxon>Umbelopsidales</taxon>
        <taxon>Umbelopsidaceae</taxon>
        <taxon>Umbelopsis</taxon>
    </lineage>
</organism>
<name>A0AAD5HFY9_UMBRA</name>
<keyword evidence="3" id="KW-1185">Reference proteome</keyword>
<evidence type="ECO:0000259" key="1">
    <source>
        <dbReference type="Pfam" id="PF13460"/>
    </source>
</evidence>
<dbReference type="EMBL" id="MU620905">
    <property type="protein sequence ID" value="KAI8581549.1"/>
    <property type="molecule type" value="Genomic_DNA"/>
</dbReference>
<dbReference type="Proteomes" id="UP001206595">
    <property type="component" value="Unassembled WGS sequence"/>
</dbReference>
<dbReference type="InterPro" id="IPR016040">
    <property type="entry name" value="NAD(P)-bd_dom"/>
</dbReference>
<feature type="domain" description="NAD(P)-binding" evidence="1">
    <location>
        <begin position="22"/>
        <end position="148"/>
    </location>
</feature>
<evidence type="ECO:0000313" key="2">
    <source>
        <dbReference type="EMBL" id="KAI8581549.1"/>
    </source>
</evidence>
<dbReference type="RefSeq" id="XP_051446553.1">
    <property type="nucleotide sequence ID" value="XM_051593689.1"/>
</dbReference>
<evidence type="ECO:0000313" key="3">
    <source>
        <dbReference type="Proteomes" id="UP001206595"/>
    </source>
</evidence>
<dbReference type="AlphaFoldDB" id="A0AAD5HFY9"/>